<keyword evidence="2" id="KW-1185">Reference proteome</keyword>
<protein>
    <submittedName>
        <fullName evidence="1">Uncharacterized protein</fullName>
    </submittedName>
</protein>
<gene>
    <name evidence="1" type="ORF">SAMN04488122_0226</name>
</gene>
<dbReference type="Proteomes" id="UP000199310">
    <property type="component" value="Unassembled WGS sequence"/>
</dbReference>
<dbReference type="STRING" id="29529.SAMN04488122_0226"/>
<dbReference type="RefSeq" id="WP_089889417.1">
    <property type="nucleotide sequence ID" value="NZ_FOJG01000001.1"/>
</dbReference>
<accession>A0A1I0NK27</accession>
<reference evidence="2" key="1">
    <citation type="submission" date="2016-10" db="EMBL/GenBank/DDBJ databases">
        <authorList>
            <person name="Varghese N."/>
            <person name="Submissions S."/>
        </authorList>
    </citation>
    <scope>NUCLEOTIDE SEQUENCE [LARGE SCALE GENOMIC DNA]</scope>
    <source>
        <strain evidence="2">DSM 3695</strain>
    </source>
</reference>
<evidence type="ECO:0000313" key="2">
    <source>
        <dbReference type="Proteomes" id="UP000199310"/>
    </source>
</evidence>
<proteinExistence type="predicted"/>
<dbReference type="OrthoDB" id="9808753at2"/>
<sequence>MNKISRAFIALFFTSIAAKSQTLQNVYDNGNTINGNNRPIFLNRSANNFHFGIQWQTNNANDFFIGLREIGDKNLHIFNYGVAADAITIKRDNSYVGIGTMDPKYNLQVQKTSSLPAIMIGGAYSQSPRLQIYGLDSDPQAWMGLGTDMNNGPYEHSIYFPSVTSGRLTIGDYNGTSYNVRMSILNSGNVGIGTTNPQSKLAVAGTITAQRVKVTQTGWADYVFHNDYPLPPLSSVEKYVTTHQHLEGIPSAAEVEKEGIDVGEMNKKLLAKIEELTLYLIGQDKKITALEEWKSKQEKK</sequence>
<dbReference type="EMBL" id="FOJG01000001">
    <property type="protein sequence ID" value="SEW01838.1"/>
    <property type="molecule type" value="Genomic_DNA"/>
</dbReference>
<name>A0A1I0NK27_9BACT</name>
<organism evidence="1 2">
    <name type="scientific">Chitinophaga arvensicola</name>
    <dbReference type="NCBI Taxonomy" id="29529"/>
    <lineage>
        <taxon>Bacteria</taxon>
        <taxon>Pseudomonadati</taxon>
        <taxon>Bacteroidota</taxon>
        <taxon>Chitinophagia</taxon>
        <taxon>Chitinophagales</taxon>
        <taxon>Chitinophagaceae</taxon>
        <taxon>Chitinophaga</taxon>
    </lineage>
</organism>
<dbReference type="AlphaFoldDB" id="A0A1I0NK27"/>
<evidence type="ECO:0000313" key="1">
    <source>
        <dbReference type="EMBL" id="SEW01838.1"/>
    </source>
</evidence>